<reference evidence="5 6" key="1">
    <citation type="submission" date="2019-03" db="EMBL/GenBank/DDBJ databases">
        <authorList>
            <person name="Gaulin E."/>
            <person name="Dumas B."/>
        </authorList>
    </citation>
    <scope>NUCLEOTIDE SEQUENCE [LARGE SCALE GENOMIC DNA]</scope>
    <source>
        <strain evidence="5">CBS 568.67</strain>
    </source>
</reference>
<dbReference type="Proteomes" id="UP000332933">
    <property type="component" value="Unassembled WGS sequence"/>
</dbReference>
<dbReference type="EMBL" id="CAADRA010000010">
    <property type="protein sequence ID" value="VFT77475.1"/>
    <property type="molecule type" value="Genomic_DNA"/>
</dbReference>
<evidence type="ECO:0000256" key="2">
    <source>
        <dbReference type="SAM" id="MobiDB-lite"/>
    </source>
</evidence>
<feature type="domain" description="B box-type" evidence="3">
    <location>
        <begin position="113"/>
        <end position="159"/>
    </location>
</feature>
<protein>
    <submittedName>
        <fullName evidence="5">Aste57867_249 protein</fullName>
    </submittedName>
</protein>
<evidence type="ECO:0000259" key="3">
    <source>
        <dbReference type="PROSITE" id="PS50119"/>
    </source>
</evidence>
<accession>A0A485K2C2</accession>
<dbReference type="EMBL" id="VJMH01000010">
    <property type="protein sequence ID" value="KAF0720530.1"/>
    <property type="molecule type" value="Genomic_DNA"/>
</dbReference>
<feature type="compositionally biased region" description="Acidic residues" evidence="2">
    <location>
        <begin position="191"/>
        <end position="200"/>
    </location>
</feature>
<dbReference type="InterPro" id="IPR057668">
    <property type="entry name" value="E2_Ub-conjug_enz_C"/>
</dbReference>
<dbReference type="PANTHER" id="PTHR31560:SF0">
    <property type="entry name" value="UPF0652 PROTEIN C22H10.08"/>
    <property type="match status" value="1"/>
</dbReference>
<feature type="compositionally biased region" description="Low complexity" evidence="2">
    <location>
        <begin position="175"/>
        <end position="187"/>
    </location>
</feature>
<evidence type="ECO:0000313" key="6">
    <source>
        <dbReference type="Proteomes" id="UP000332933"/>
    </source>
</evidence>
<keyword evidence="1" id="KW-0479">Metal-binding</keyword>
<dbReference type="InterPro" id="IPR000315">
    <property type="entry name" value="Znf_B-box"/>
</dbReference>
<feature type="region of interest" description="Disordered" evidence="2">
    <location>
        <begin position="175"/>
        <end position="218"/>
    </location>
</feature>
<proteinExistence type="predicted"/>
<evidence type="ECO:0000256" key="1">
    <source>
        <dbReference type="PROSITE-ProRule" id="PRU00024"/>
    </source>
</evidence>
<keyword evidence="1" id="KW-0862">Zinc</keyword>
<name>A0A485K2C2_9STRA</name>
<dbReference type="AlphaFoldDB" id="A0A485K2C2"/>
<dbReference type="GO" id="GO:0008270">
    <property type="term" value="F:zinc ion binding"/>
    <property type="evidence" value="ECO:0007669"/>
    <property type="project" value="UniProtKB-KW"/>
</dbReference>
<dbReference type="PROSITE" id="PS50119">
    <property type="entry name" value="ZF_BBOX"/>
    <property type="match status" value="1"/>
</dbReference>
<evidence type="ECO:0000313" key="4">
    <source>
        <dbReference type="EMBL" id="KAF0720530.1"/>
    </source>
</evidence>
<gene>
    <name evidence="5" type="primary">Aste57867_249</name>
    <name evidence="4" type="ORF">As57867_000249</name>
    <name evidence="5" type="ORF">ASTE57867_249</name>
</gene>
<keyword evidence="6" id="KW-1185">Reference proteome</keyword>
<dbReference type="Pfam" id="PF09418">
    <property type="entry name" value="DUF2009"/>
    <property type="match status" value="1"/>
</dbReference>
<reference evidence="4" key="2">
    <citation type="submission" date="2019-06" db="EMBL/GenBank/DDBJ databases">
        <title>Genomics analysis of Aphanomyces spp. identifies a new class of oomycete effector associated with host adaptation.</title>
        <authorList>
            <person name="Gaulin E."/>
        </authorList>
    </citation>
    <scope>NUCLEOTIDE SEQUENCE</scope>
    <source>
        <strain evidence="4">CBS 578.67</strain>
    </source>
</reference>
<dbReference type="OrthoDB" id="406045at2759"/>
<sequence length="734" mass="81291">MRLVRGPRHRGAGLVPCDATEPHEASTVGGLVLLPIQVILHRFRVGGLSSSTRADLMSDRTGLYRLRRLSELLDHDDEIDDETMDESMHLVSQVVVGANDADAAAVVDNEEELDASVCVDCRHQASEVFCEQCHDHFCLLCYGGQHRKGNRKTHTYQPILKPVVDADKDVVAKDSASSSVDATVASRSEGDDSADDDDDSSHEHAPSSGRRATLSSRFRGPSSRNICNLMGSLFLGSSFSSSFASSSSSSTAGSNDAAASPASSTTNMRDRAKYIPLRLTYEERKRLRTLEAALTVCHYTDKIDTAAASAPAKRTRMQLQEIAGFLSGLVVSMDYTAGQALLDEKQFEPLAGFFGELFELGRRYKIMNPEKMRGEYGILMYLLQDAVSPAIQDLLGFSPVQPLKTVYSLLDTHGALGLLDHPLIETATMVVAPEGKSRAKIQQQIKAKDAAIKTITNRFMTPTLRADDIQQCLYSIADNNYHLYFERDPIDRMIQLLTTHFAPTDDDTQDDAYSLAIVSGNDGARLSHTHARQYNYVRQSLTLWREIAHDMFRLWCLTDDDLLAEEQSAYQLTDTGQGLHRVQPSPRISRAMHVILHTTQSQLDHWVGSSVIHLGDKNVPNALMFIDKYAQVGHILRPIVRTIDEIDTLVTKSPELRAYIESSHGGVLTLKKDILVDFFREAFDGSGADNFFDAGSCIDGRLTSAWNWCSRLHTKKFFPIFKLAGFVGFDGKFG</sequence>
<dbReference type="InterPro" id="IPR018553">
    <property type="entry name" value="E2_Ub-conjug_enz"/>
</dbReference>
<dbReference type="Gene3D" id="4.10.640.40">
    <property type="entry name" value="Cytoplasmic polyadenylation element-binding protein, ZZ domain"/>
    <property type="match status" value="1"/>
</dbReference>
<organism evidence="5 6">
    <name type="scientific">Aphanomyces stellatus</name>
    <dbReference type="NCBI Taxonomy" id="120398"/>
    <lineage>
        <taxon>Eukaryota</taxon>
        <taxon>Sar</taxon>
        <taxon>Stramenopiles</taxon>
        <taxon>Oomycota</taxon>
        <taxon>Saprolegniomycetes</taxon>
        <taxon>Saprolegniales</taxon>
        <taxon>Verrucalvaceae</taxon>
        <taxon>Aphanomyces</taxon>
    </lineage>
</organism>
<dbReference type="PANTHER" id="PTHR31560">
    <property type="entry name" value="UPF0652 PROTEIN C16A11.03C-RELATED"/>
    <property type="match status" value="1"/>
</dbReference>
<dbReference type="InterPro" id="IPR038446">
    <property type="entry name" value="CEBP_ZZ_sf"/>
</dbReference>
<evidence type="ECO:0000313" key="5">
    <source>
        <dbReference type="EMBL" id="VFT77475.1"/>
    </source>
</evidence>
<keyword evidence="1" id="KW-0863">Zinc-finger</keyword>